<dbReference type="InterPro" id="IPR041921">
    <property type="entry name" value="NuoE_N"/>
</dbReference>
<evidence type="ECO:0000256" key="1">
    <source>
        <dbReference type="ARBA" id="ARBA00010643"/>
    </source>
</evidence>
<comment type="cofactor">
    <cofactor evidence="6">
        <name>[2Fe-2S] cluster</name>
        <dbReference type="ChEBI" id="CHEBI:190135"/>
    </cofactor>
</comment>
<dbReference type="OrthoDB" id="9807941at2"/>
<evidence type="ECO:0000256" key="3">
    <source>
        <dbReference type="ARBA" id="ARBA00022723"/>
    </source>
</evidence>
<gene>
    <name evidence="8" type="ORF">SE15_11800</name>
</gene>
<dbReference type="Pfam" id="PF01257">
    <property type="entry name" value="2Fe-2S_thioredx"/>
    <property type="match status" value="1"/>
</dbReference>
<dbReference type="Gene3D" id="1.10.10.1590">
    <property type="entry name" value="NADH-quinone oxidoreductase subunit E"/>
    <property type="match status" value="1"/>
</dbReference>
<keyword evidence="5 7" id="KW-0411">Iron-sulfur</keyword>
<dbReference type="GO" id="GO:0051537">
    <property type="term" value="F:2 iron, 2 sulfur cluster binding"/>
    <property type="evidence" value="ECO:0007669"/>
    <property type="project" value="UniProtKB-KW"/>
</dbReference>
<evidence type="ECO:0000256" key="5">
    <source>
        <dbReference type="ARBA" id="ARBA00023014"/>
    </source>
</evidence>
<dbReference type="GO" id="GO:0016491">
    <property type="term" value="F:oxidoreductase activity"/>
    <property type="evidence" value="ECO:0007669"/>
    <property type="project" value="InterPro"/>
</dbReference>
<dbReference type="PANTHER" id="PTHR43342:SF1">
    <property type="entry name" value="BIFURCATING [FEFE] HYDROGENASE GAMMA SUBUNIT"/>
    <property type="match status" value="1"/>
</dbReference>
<dbReference type="RefSeq" id="WP_054522290.1">
    <property type="nucleotide sequence ID" value="NZ_LGKO01000005.1"/>
</dbReference>
<dbReference type="FunFam" id="3.40.30.10:FF:000015">
    <property type="entry name" value="NADH-quinone oxidoreductase subunit E"/>
    <property type="match status" value="1"/>
</dbReference>
<accession>A0A0P6XQJ5</accession>
<proteinExistence type="inferred from homology"/>
<name>A0A0P6XQJ5_9CHLR</name>
<feature type="binding site" evidence="7">
    <location>
        <position position="128"/>
    </location>
    <ligand>
        <name>[2Fe-2S] cluster</name>
        <dbReference type="ChEBI" id="CHEBI:190135"/>
    </ligand>
</feature>
<protein>
    <submittedName>
        <fullName evidence="8">NADH dehydrogenase</fullName>
    </submittedName>
</protein>
<keyword evidence="4 7" id="KW-0408">Iron</keyword>
<organism evidence="8 9">
    <name type="scientific">Thermanaerothrix daxensis</name>
    <dbReference type="NCBI Taxonomy" id="869279"/>
    <lineage>
        <taxon>Bacteria</taxon>
        <taxon>Bacillati</taxon>
        <taxon>Chloroflexota</taxon>
        <taxon>Anaerolineae</taxon>
        <taxon>Anaerolineales</taxon>
        <taxon>Anaerolineaceae</taxon>
        <taxon>Thermanaerothrix</taxon>
    </lineage>
</organism>
<feature type="binding site" evidence="7">
    <location>
        <position position="92"/>
    </location>
    <ligand>
        <name>[2Fe-2S] cluster</name>
        <dbReference type="ChEBI" id="CHEBI:190135"/>
    </ligand>
</feature>
<reference evidence="8 9" key="1">
    <citation type="submission" date="2015-07" db="EMBL/GenBank/DDBJ databases">
        <title>Whole genome sequence of Thermanaerothrix daxensis DSM 23592.</title>
        <authorList>
            <person name="Hemp J."/>
            <person name="Ward L.M."/>
            <person name="Pace L.A."/>
            <person name="Fischer W.W."/>
        </authorList>
    </citation>
    <scope>NUCLEOTIDE SEQUENCE [LARGE SCALE GENOMIC DNA]</scope>
    <source>
        <strain evidence="8 9">GNS-1</strain>
    </source>
</reference>
<keyword evidence="2 7" id="KW-0001">2Fe-2S</keyword>
<dbReference type="SUPFAM" id="SSF52833">
    <property type="entry name" value="Thioredoxin-like"/>
    <property type="match status" value="1"/>
</dbReference>
<evidence type="ECO:0000313" key="9">
    <source>
        <dbReference type="Proteomes" id="UP000050544"/>
    </source>
</evidence>
<evidence type="ECO:0000313" key="8">
    <source>
        <dbReference type="EMBL" id="KPL82741.1"/>
    </source>
</evidence>
<keyword evidence="9" id="KW-1185">Reference proteome</keyword>
<dbReference type="Proteomes" id="UP000050544">
    <property type="component" value="Unassembled WGS sequence"/>
</dbReference>
<feature type="binding site" evidence="7">
    <location>
        <position position="87"/>
    </location>
    <ligand>
        <name>[2Fe-2S] cluster</name>
        <dbReference type="ChEBI" id="CHEBI:190135"/>
    </ligand>
</feature>
<dbReference type="PIRSF" id="PIRSF000216">
    <property type="entry name" value="NADH_DH_24kDa"/>
    <property type="match status" value="1"/>
</dbReference>
<keyword evidence="3 7" id="KW-0479">Metal-binding</keyword>
<dbReference type="NCBIfam" id="NF005722">
    <property type="entry name" value="PRK07539.1-2"/>
    <property type="match status" value="1"/>
</dbReference>
<dbReference type="Gene3D" id="3.40.30.10">
    <property type="entry name" value="Glutaredoxin"/>
    <property type="match status" value="1"/>
</dbReference>
<dbReference type="InterPro" id="IPR036249">
    <property type="entry name" value="Thioredoxin-like_sf"/>
</dbReference>
<evidence type="ECO:0000256" key="6">
    <source>
        <dbReference type="ARBA" id="ARBA00034078"/>
    </source>
</evidence>
<comment type="cofactor">
    <cofactor evidence="7">
        <name>[2Fe-2S] cluster</name>
        <dbReference type="ChEBI" id="CHEBI:190135"/>
    </cofactor>
    <text evidence="7">Binds 1 [2Fe-2S] cluster.</text>
</comment>
<evidence type="ECO:0000256" key="4">
    <source>
        <dbReference type="ARBA" id="ARBA00023004"/>
    </source>
</evidence>
<dbReference type="AlphaFoldDB" id="A0A0P6XQJ5"/>
<sequence>MQPENGNHKKERILAAVEAALERYGARREELIPILSDINRALGYLPPEALNEVSRRLKEPHSQVMSVASFYQMLSTKPRGKHVVQFCESAPCHVVGGREVWEALQEHLHLEAGETSPDGQWTLVTVSCLGLCSVGPVIVVDEDVYGNVTPERVPEILARYR</sequence>
<comment type="caution">
    <text evidence="8">The sequence shown here is derived from an EMBL/GenBank/DDBJ whole genome shotgun (WGS) entry which is preliminary data.</text>
</comment>
<comment type="similarity">
    <text evidence="1">Belongs to the complex I 24 kDa subunit family.</text>
</comment>
<dbReference type="PANTHER" id="PTHR43342">
    <property type="entry name" value="NADH-QUINONE OXIDOREDUCTASE, E SUBUNIT"/>
    <property type="match status" value="1"/>
</dbReference>
<dbReference type="InterPro" id="IPR002023">
    <property type="entry name" value="NuoE-like"/>
</dbReference>
<feature type="binding site" evidence="7">
    <location>
        <position position="132"/>
    </location>
    <ligand>
        <name>[2Fe-2S] cluster</name>
        <dbReference type="ChEBI" id="CHEBI:190135"/>
    </ligand>
</feature>
<evidence type="ECO:0000256" key="2">
    <source>
        <dbReference type="ARBA" id="ARBA00022714"/>
    </source>
</evidence>
<evidence type="ECO:0000256" key="7">
    <source>
        <dbReference type="PIRSR" id="PIRSR000216-1"/>
    </source>
</evidence>
<dbReference type="InterPro" id="IPR028431">
    <property type="entry name" value="NADP_DH_HndA-like"/>
</dbReference>
<dbReference type="EMBL" id="LGKO01000005">
    <property type="protein sequence ID" value="KPL82741.1"/>
    <property type="molecule type" value="Genomic_DNA"/>
</dbReference>
<dbReference type="InterPro" id="IPR042128">
    <property type="entry name" value="NuoE_dom"/>
</dbReference>
<dbReference type="CDD" id="cd03064">
    <property type="entry name" value="TRX_Fd_NuoE"/>
    <property type="match status" value="1"/>
</dbReference>
<dbReference type="GO" id="GO:0046872">
    <property type="term" value="F:metal ion binding"/>
    <property type="evidence" value="ECO:0007669"/>
    <property type="project" value="UniProtKB-KW"/>
</dbReference>
<dbReference type="STRING" id="869279.SE15_11800"/>